<dbReference type="SMART" id="SM00388">
    <property type="entry name" value="HisKA"/>
    <property type="match status" value="1"/>
</dbReference>
<dbReference type="InterPro" id="IPR050351">
    <property type="entry name" value="BphY/WalK/GraS-like"/>
</dbReference>
<dbReference type="Pfam" id="PF00512">
    <property type="entry name" value="HisKA"/>
    <property type="match status" value="1"/>
</dbReference>
<evidence type="ECO:0000256" key="4">
    <source>
        <dbReference type="ARBA" id="ARBA00022553"/>
    </source>
</evidence>
<dbReference type="SUPFAM" id="SSF47384">
    <property type="entry name" value="Homodimeric domain of signal transducing histidine kinase"/>
    <property type="match status" value="1"/>
</dbReference>
<dbReference type="InterPro" id="IPR036097">
    <property type="entry name" value="HisK_dim/P_sf"/>
</dbReference>
<dbReference type="PROSITE" id="PS50109">
    <property type="entry name" value="HIS_KIN"/>
    <property type="match status" value="1"/>
</dbReference>
<feature type="domain" description="Histidine kinase" evidence="8">
    <location>
        <begin position="88"/>
        <end position="292"/>
    </location>
</feature>
<dbReference type="InterPro" id="IPR005467">
    <property type="entry name" value="His_kinase_dom"/>
</dbReference>
<evidence type="ECO:0000256" key="2">
    <source>
        <dbReference type="ARBA" id="ARBA00004370"/>
    </source>
</evidence>
<reference evidence="9" key="1">
    <citation type="submission" date="2023-01" db="EMBL/GenBank/DDBJ databases">
        <title>Human gut microbiome strain richness.</title>
        <authorList>
            <person name="Chen-Liaw A."/>
        </authorList>
    </citation>
    <scope>NUCLEOTIDE SEQUENCE</scope>
    <source>
        <strain evidence="9">1001095st1_G4_1001095IJ_161003</strain>
    </source>
</reference>
<evidence type="ECO:0000256" key="5">
    <source>
        <dbReference type="ARBA" id="ARBA00022679"/>
    </source>
</evidence>
<keyword evidence="4" id="KW-0597">Phosphoprotein</keyword>
<dbReference type="EMBL" id="JAQMJT010000007">
    <property type="protein sequence ID" value="MDB8614188.1"/>
    <property type="molecule type" value="Genomic_DNA"/>
</dbReference>
<dbReference type="Proteomes" id="UP001210204">
    <property type="component" value="Unassembled WGS sequence"/>
</dbReference>
<dbReference type="RefSeq" id="WP_175057640.1">
    <property type="nucleotide sequence ID" value="NZ_JADOZZ010000007.1"/>
</dbReference>
<evidence type="ECO:0000313" key="9">
    <source>
        <dbReference type="EMBL" id="MDB8614188.1"/>
    </source>
</evidence>
<name>A0AAW6D9Q2_STRSL</name>
<dbReference type="CDD" id="cd00075">
    <property type="entry name" value="HATPase"/>
    <property type="match status" value="1"/>
</dbReference>
<accession>A0AAW6D9Q2</accession>
<comment type="catalytic activity">
    <reaction evidence="1">
        <text>ATP + protein L-histidine = ADP + protein N-phospho-L-histidine.</text>
        <dbReference type="EC" id="2.7.13.3"/>
    </reaction>
</comment>
<evidence type="ECO:0000256" key="3">
    <source>
        <dbReference type="ARBA" id="ARBA00012438"/>
    </source>
</evidence>
<dbReference type="Pfam" id="PF02518">
    <property type="entry name" value="HATPase_c"/>
    <property type="match status" value="1"/>
</dbReference>
<keyword evidence="6 9" id="KW-0418">Kinase</keyword>
<dbReference type="Gene3D" id="3.30.565.10">
    <property type="entry name" value="Histidine kinase-like ATPase, C-terminal domain"/>
    <property type="match status" value="1"/>
</dbReference>
<dbReference type="PANTHER" id="PTHR45453">
    <property type="entry name" value="PHOSPHATE REGULON SENSOR PROTEIN PHOR"/>
    <property type="match status" value="1"/>
</dbReference>
<dbReference type="InterPro" id="IPR003594">
    <property type="entry name" value="HATPase_dom"/>
</dbReference>
<dbReference type="InterPro" id="IPR036890">
    <property type="entry name" value="HATPase_C_sf"/>
</dbReference>
<dbReference type="AlphaFoldDB" id="A0AAW6D9Q2"/>
<evidence type="ECO:0000259" key="8">
    <source>
        <dbReference type="PROSITE" id="PS50109"/>
    </source>
</evidence>
<proteinExistence type="predicted"/>
<evidence type="ECO:0000256" key="1">
    <source>
        <dbReference type="ARBA" id="ARBA00000085"/>
    </source>
</evidence>
<dbReference type="InterPro" id="IPR003661">
    <property type="entry name" value="HisK_dim/P_dom"/>
</dbReference>
<evidence type="ECO:0000256" key="6">
    <source>
        <dbReference type="ARBA" id="ARBA00022777"/>
    </source>
</evidence>
<evidence type="ECO:0000256" key="7">
    <source>
        <dbReference type="ARBA" id="ARBA00023012"/>
    </source>
</evidence>
<evidence type="ECO:0000313" key="10">
    <source>
        <dbReference type="Proteomes" id="UP001210204"/>
    </source>
</evidence>
<protein>
    <recommendedName>
        <fullName evidence="3">histidine kinase</fullName>
        <ecNumber evidence="3">2.7.13.3</ecNumber>
    </recommendedName>
</protein>
<dbReference type="CDD" id="cd00082">
    <property type="entry name" value="HisKA"/>
    <property type="match status" value="1"/>
</dbReference>
<dbReference type="Gene3D" id="1.10.287.130">
    <property type="match status" value="1"/>
</dbReference>
<comment type="subcellular location">
    <subcellularLocation>
        <location evidence="2">Membrane</location>
    </subcellularLocation>
</comment>
<dbReference type="GO" id="GO:0000155">
    <property type="term" value="F:phosphorelay sensor kinase activity"/>
    <property type="evidence" value="ECO:0007669"/>
    <property type="project" value="InterPro"/>
</dbReference>
<dbReference type="GO" id="GO:0016036">
    <property type="term" value="P:cellular response to phosphate starvation"/>
    <property type="evidence" value="ECO:0007669"/>
    <property type="project" value="TreeGrafter"/>
</dbReference>
<organism evidence="9 10">
    <name type="scientific">Streptococcus salivarius</name>
    <dbReference type="NCBI Taxonomy" id="1304"/>
    <lineage>
        <taxon>Bacteria</taxon>
        <taxon>Bacillati</taxon>
        <taxon>Bacillota</taxon>
        <taxon>Bacilli</taxon>
        <taxon>Lactobacillales</taxon>
        <taxon>Streptococcaceae</taxon>
        <taxon>Streptococcus</taxon>
    </lineage>
</organism>
<dbReference type="EC" id="2.7.13.3" evidence="3"/>
<keyword evidence="7" id="KW-0902">Two-component regulatory system</keyword>
<sequence>MEGLLIVLIGLLLGATTCLVRYYLAVKSLSKQIEEKLVEESHRRITLKNQPESLVILTNRIESLFTQIEKTKLVALQEKKTMDMAISNIAHDIRTPLTVASGYAQQSLRSSRDDDMAMEKISKNLLTVSKRLEALLEYRRLTEGAIQPQFQDVDFSQLVVKSILPYYDMFQETGITLDIQVTPDIQCEMDPDIFERLFQNIISNVLKHGKTQAQLTLQKKDDGIYLSVSNMVQQPIQHLDQLTTRFYSENLSDTEDSSGLGLYITEHLVQVLAGELHLAYENEWFYLTVRLK</sequence>
<comment type="caution">
    <text evidence="9">The sequence shown here is derived from an EMBL/GenBank/DDBJ whole genome shotgun (WGS) entry which is preliminary data.</text>
</comment>
<dbReference type="PANTHER" id="PTHR45453:SF1">
    <property type="entry name" value="PHOSPHATE REGULON SENSOR PROTEIN PHOR"/>
    <property type="match status" value="1"/>
</dbReference>
<gene>
    <name evidence="9" type="ORF">PNU26_07240</name>
</gene>
<dbReference type="GO" id="GO:0005886">
    <property type="term" value="C:plasma membrane"/>
    <property type="evidence" value="ECO:0007669"/>
    <property type="project" value="TreeGrafter"/>
</dbReference>
<dbReference type="GO" id="GO:0004721">
    <property type="term" value="F:phosphoprotein phosphatase activity"/>
    <property type="evidence" value="ECO:0007669"/>
    <property type="project" value="TreeGrafter"/>
</dbReference>
<dbReference type="SUPFAM" id="SSF55874">
    <property type="entry name" value="ATPase domain of HSP90 chaperone/DNA topoisomerase II/histidine kinase"/>
    <property type="match status" value="1"/>
</dbReference>
<keyword evidence="5" id="KW-0808">Transferase</keyword>